<dbReference type="EMBL" id="KV425557">
    <property type="protein sequence ID" value="KZT28493.1"/>
    <property type="molecule type" value="Genomic_DNA"/>
</dbReference>
<accession>A0A165UPI4</accession>
<dbReference type="STRING" id="1314782.A0A165UPI4"/>
<evidence type="ECO:0000259" key="2">
    <source>
        <dbReference type="Pfam" id="PF12708"/>
    </source>
</evidence>
<dbReference type="InterPro" id="IPR024535">
    <property type="entry name" value="RHGA/B-epi-like_pectate_lyase"/>
</dbReference>
<dbReference type="PANTHER" id="PTHR31339">
    <property type="entry name" value="PECTIN LYASE-RELATED"/>
    <property type="match status" value="1"/>
</dbReference>
<feature type="domain" description="Rhamnogalacturonase A/B/Epimerase-like pectate lyase" evidence="2">
    <location>
        <begin position="64"/>
        <end position="289"/>
    </location>
</feature>
<feature type="signal peptide" evidence="1">
    <location>
        <begin position="1"/>
        <end position="21"/>
    </location>
</feature>
<name>A0A165UPI4_9AGAM</name>
<organism evidence="3 4">
    <name type="scientific">Neolentinus lepideus HHB14362 ss-1</name>
    <dbReference type="NCBI Taxonomy" id="1314782"/>
    <lineage>
        <taxon>Eukaryota</taxon>
        <taxon>Fungi</taxon>
        <taxon>Dikarya</taxon>
        <taxon>Basidiomycota</taxon>
        <taxon>Agaricomycotina</taxon>
        <taxon>Agaricomycetes</taxon>
        <taxon>Gloeophyllales</taxon>
        <taxon>Gloeophyllaceae</taxon>
        <taxon>Neolentinus</taxon>
    </lineage>
</organism>
<evidence type="ECO:0000256" key="1">
    <source>
        <dbReference type="SAM" id="SignalP"/>
    </source>
</evidence>
<evidence type="ECO:0000313" key="3">
    <source>
        <dbReference type="EMBL" id="KZT28493.1"/>
    </source>
</evidence>
<dbReference type="InParanoid" id="A0A165UPI4"/>
<reference evidence="3 4" key="1">
    <citation type="journal article" date="2016" name="Mol. Biol. Evol.">
        <title>Comparative Genomics of Early-Diverging Mushroom-Forming Fungi Provides Insights into the Origins of Lignocellulose Decay Capabilities.</title>
        <authorList>
            <person name="Nagy L.G."/>
            <person name="Riley R."/>
            <person name="Tritt A."/>
            <person name="Adam C."/>
            <person name="Daum C."/>
            <person name="Floudas D."/>
            <person name="Sun H."/>
            <person name="Yadav J.S."/>
            <person name="Pangilinan J."/>
            <person name="Larsson K.H."/>
            <person name="Matsuura K."/>
            <person name="Barry K."/>
            <person name="Labutti K."/>
            <person name="Kuo R."/>
            <person name="Ohm R.A."/>
            <person name="Bhattacharya S.S."/>
            <person name="Shirouzu T."/>
            <person name="Yoshinaga Y."/>
            <person name="Martin F.M."/>
            <person name="Grigoriev I.V."/>
            <person name="Hibbett D.S."/>
        </authorList>
    </citation>
    <scope>NUCLEOTIDE SEQUENCE [LARGE SCALE GENOMIC DNA]</scope>
    <source>
        <strain evidence="3 4">HHB14362 ss-1</strain>
    </source>
</reference>
<dbReference type="CDD" id="cd23668">
    <property type="entry name" value="GH55_beta13glucanase-like"/>
    <property type="match status" value="1"/>
</dbReference>
<sequence length="775" mass="81392">MKFYLYTLLASALSFPSAVYALGSACSSALGPGTAAPGDPYWLQSIQHQGTAAFNSDPSTYQVYRNVMDFGAKGDGVTDDTAAINDAISSGSRCGQGCNSTTVTPAVVFFPQGKYLVSSPIQVYYYTQLIGDARIPPTLLASSGFSGEAVIDADPYIPNGYGAQWYTNQNNFFRSVRNFVIDLTQMPASASATGLHWQVSQATSLVNVVVNMSTASGNNHQGIFMENGSGGFMGDIIFNGGKYGVWVGNQQFTVRNITVNNAATAIYSSWNWGWTFQRVTINNCQVGFDVASGGLSESNQTSEALAIIDAVVTNTPIFLRSSTASNGQLAGSIVLNNVQLNNVPTAVGVVGGAVVLQGSSGSTTISSWGQGNTYSGTSSTGTFVQSDIPAPNKPASLLDGSGFIFGKSHPQYADYAVSQFISVKSQGAKGDGTTDDTATLQAVFNQYSGCRIIFFDAGTYYITSTLTIPAGTQMVGEAWSVIMGGGSAFSSQSNPTPMVQVGASGSSGVLEISDIIFSTQGPAPGAVVVEWNVQESSQGSAGIWDSYIRLGGAAGTNLQEPACAAGVDPSSCYAAFLGLHLTSGSSAYLEGTWVWLADHDLDGDGYTQLSLASGRGILSESAGPVWMIGTASEHHVMYQYGLIGAKNHYLGFIQTETPYFQPDPAPPTPFTTNSDYNDPTFSNSQSAWGLYVQSSSDILVFGAGHYSFYDNYSQDCLDTNSCQTQIVNTDSGSSISIYSLSTVGTTYQVSVGGQGIVNQDANVNGFASTITYWAP</sequence>
<dbReference type="OrthoDB" id="1046782at2759"/>
<dbReference type="PANTHER" id="PTHR31339:SF9">
    <property type="entry name" value="PLASMIN AND FIBRONECTIN-BINDING PROTEIN A"/>
    <property type="match status" value="1"/>
</dbReference>
<dbReference type="Proteomes" id="UP000076761">
    <property type="component" value="Unassembled WGS sequence"/>
</dbReference>
<dbReference type="GO" id="GO:0016787">
    <property type="term" value="F:hydrolase activity"/>
    <property type="evidence" value="ECO:0007669"/>
    <property type="project" value="UniProtKB-KW"/>
</dbReference>
<dbReference type="InterPro" id="IPR011050">
    <property type="entry name" value="Pectin_lyase_fold/virulence"/>
</dbReference>
<keyword evidence="4" id="KW-1185">Reference proteome</keyword>
<dbReference type="Pfam" id="PF12708">
    <property type="entry name" value="Pect-lyase_RHGA_epim"/>
    <property type="match status" value="2"/>
</dbReference>
<dbReference type="PROSITE" id="PS51257">
    <property type="entry name" value="PROKAR_LIPOPROTEIN"/>
    <property type="match status" value="1"/>
</dbReference>
<proteinExistence type="predicted"/>
<dbReference type="Gene3D" id="2.160.20.10">
    <property type="entry name" value="Single-stranded right-handed beta-helix, Pectin lyase-like"/>
    <property type="match status" value="2"/>
</dbReference>
<feature type="chain" id="PRO_5007867735" evidence="1">
    <location>
        <begin position="22"/>
        <end position="775"/>
    </location>
</feature>
<dbReference type="AlphaFoldDB" id="A0A165UPI4"/>
<dbReference type="FunFam" id="2.160.20.10:FF:000049">
    <property type="entry name" value="Putative exo-beta-1,3-glucanase"/>
    <property type="match status" value="1"/>
</dbReference>
<protein>
    <submittedName>
        <fullName evidence="3">Glycoside hydrolase family 55 protein</fullName>
    </submittedName>
</protein>
<dbReference type="SUPFAM" id="SSF51126">
    <property type="entry name" value="Pectin lyase-like"/>
    <property type="match status" value="2"/>
</dbReference>
<keyword evidence="1" id="KW-0732">Signal</keyword>
<dbReference type="InterPro" id="IPR051801">
    <property type="entry name" value="GH28_Enzymes"/>
</dbReference>
<gene>
    <name evidence="3" type="ORF">NEOLEDRAFT_850502</name>
</gene>
<evidence type="ECO:0000313" key="4">
    <source>
        <dbReference type="Proteomes" id="UP000076761"/>
    </source>
</evidence>
<keyword evidence="3" id="KW-0378">Hydrolase</keyword>
<feature type="domain" description="Rhamnogalacturonase A/B/Epimerase-like pectate lyase" evidence="2">
    <location>
        <begin position="420"/>
        <end position="533"/>
    </location>
</feature>
<dbReference type="InterPro" id="IPR012334">
    <property type="entry name" value="Pectin_lyas_fold"/>
</dbReference>